<proteinExistence type="predicted"/>
<protein>
    <submittedName>
        <fullName evidence="2">Uncharacterized protein</fullName>
    </submittedName>
</protein>
<evidence type="ECO:0000313" key="3">
    <source>
        <dbReference type="Proteomes" id="UP000483820"/>
    </source>
</evidence>
<accession>A0A6A5FW92</accession>
<name>A0A6A5FW92_CAERE</name>
<gene>
    <name evidence="2" type="ORF">GCK72_023291</name>
</gene>
<evidence type="ECO:0000256" key="1">
    <source>
        <dbReference type="SAM" id="MobiDB-lite"/>
    </source>
</evidence>
<reference evidence="2 3" key="1">
    <citation type="submission" date="2019-12" db="EMBL/GenBank/DDBJ databases">
        <title>Chromosome-level assembly of the Caenorhabditis remanei genome.</title>
        <authorList>
            <person name="Teterina A.A."/>
            <person name="Willis J.H."/>
            <person name="Phillips P.C."/>
        </authorList>
    </citation>
    <scope>NUCLEOTIDE SEQUENCE [LARGE SCALE GENOMIC DNA]</scope>
    <source>
        <strain evidence="2 3">PX506</strain>
        <tissue evidence="2">Whole organism</tissue>
    </source>
</reference>
<dbReference type="GeneID" id="9809318"/>
<dbReference type="CTD" id="9809318"/>
<dbReference type="KEGG" id="crq:GCK72_023291"/>
<dbReference type="RefSeq" id="XP_053578891.1">
    <property type="nucleotide sequence ID" value="XM_053735325.1"/>
</dbReference>
<evidence type="ECO:0000313" key="2">
    <source>
        <dbReference type="EMBL" id="KAF1746833.1"/>
    </source>
</evidence>
<feature type="compositionally biased region" description="Polar residues" evidence="1">
    <location>
        <begin position="918"/>
        <end position="938"/>
    </location>
</feature>
<dbReference type="Proteomes" id="UP000483820">
    <property type="component" value="Chromosome X"/>
</dbReference>
<comment type="caution">
    <text evidence="2">The sequence shown here is derived from an EMBL/GenBank/DDBJ whole genome shotgun (WGS) entry which is preliminary data.</text>
</comment>
<sequence>MDDLWDNHGIHQQEQYEPKKSVDQAHSSCAEDVFKYCNEVQQSMLAMHYTHQDQLSKYSQTWGGLRPMELNEIDETGSLSAATKTIISSPAEIALSEKHDILELPKHMLGMVGCNKKGERHNTDKKEGNADNSKILLTTSFQIGAPPSAFNPSSPAAHFSSNVMEEKFNELDDNGSVNSNKLQLLPQIKKKQKTRDTICKIPKIDAHQISDKEPCVLRMANNKNNLSINDDGKHVTVTGLGVQNDSILDSKNVTDGPWVSVYEDLWMATTPKDGYMEENKQHPLDITNELEFLSSKNNLSVLVCNLDSSVPNDLERHEYIDKMEPYIQPNLFPIQDNQQPNAQNLPFARLELESYFEQNRKSTDSKKSEKVADSCKDDVDDIKTHDSNAAAAISPSSISARFELDSTSLLDSSELDTQFSDYVSEIADEKEDSFDGQKNPMDFDRCFEEIDRVNKVGGIKDDEKYLELSDHNCKTGSTAETGETFNSTATTVSLNQAEQMTPLLHCNTDSLCFSGPLIVEDFAQTSVKDNTDDLHFSGPLIMEHAQTEVKNNTNYLCFSGPLIREHFEQAEVKEFVQTDAEDFERMEEEDAGQIEDENKIDLDSLFKLIKDDISKFAANIIRKKLENPKLRTIEEPKLLRENTSLTFLFGDTIEGLAKEYCAPVVEFKKLYFGEEEFAVTKLVKTAWKKKKSATTMYYRQFLNYFWAVTTFSDMRDVKSIEALTEKEAAFFYMAVFLYYSPGQLNNDLSLIIFELTLHLATSEVFGKLSGMRAQKFIIKHTKSNCPETKSPYSSVKQKSYHAVKSWRRFTDMSGFSPGLKCFKWLCRIVTDEKIGPINNARDRLIEYHIKLREEEFDTEKKCIVNDIRRGYFHQPTTCAFPAPDNVDRPTNSFSSRNIKRRSNNGDLIGSTQKKTKRSSNVDGSEATRPSISSEQPQNMDPVKIKVSVKTDTGVIFIRNCHIAMSQKPKKDPPKTPTFAKLNAEIEKFNLEH</sequence>
<organism evidence="2 3">
    <name type="scientific">Caenorhabditis remanei</name>
    <name type="common">Caenorhabditis vulgaris</name>
    <dbReference type="NCBI Taxonomy" id="31234"/>
    <lineage>
        <taxon>Eukaryota</taxon>
        <taxon>Metazoa</taxon>
        <taxon>Ecdysozoa</taxon>
        <taxon>Nematoda</taxon>
        <taxon>Chromadorea</taxon>
        <taxon>Rhabditida</taxon>
        <taxon>Rhabditina</taxon>
        <taxon>Rhabditomorpha</taxon>
        <taxon>Rhabditoidea</taxon>
        <taxon>Rhabditidae</taxon>
        <taxon>Peloderinae</taxon>
        <taxon>Caenorhabditis</taxon>
    </lineage>
</organism>
<dbReference type="EMBL" id="WUAV01000006">
    <property type="protein sequence ID" value="KAF1746833.1"/>
    <property type="molecule type" value="Genomic_DNA"/>
</dbReference>
<dbReference type="AlphaFoldDB" id="A0A6A5FW92"/>
<feature type="region of interest" description="Disordered" evidence="1">
    <location>
        <begin position="1"/>
        <end position="23"/>
    </location>
</feature>
<feature type="region of interest" description="Disordered" evidence="1">
    <location>
        <begin position="878"/>
        <end position="942"/>
    </location>
</feature>